<dbReference type="EMBL" id="CP031093">
    <property type="protein sequence ID" value="QCF27759.1"/>
    <property type="molecule type" value="Genomic_DNA"/>
</dbReference>
<dbReference type="KEGG" id="hmi:soil367_01635"/>
<dbReference type="Pfam" id="PF14255">
    <property type="entry name" value="Zn_ribbon_21"/>
    <property type="match status" value="1"/>
</dbReference>
<dbReference type="InterPro" id="IPR017143">
    <property type="entry name" value="UCP037225"/>
</dbReference>
<dbReference type="Proteomes" id="UP000298049">
    <property type="component" value="Chromosome"/>
</dbReference>
<reference evidence="1 2" key="1">
    <citation type="submission" date="2018-07" db="EMBL/GenBank/DDBJ databases">
        <title>Marsedoiliclastica nanhaica gen. nov. sp. nov., a novel marine hydrocarbonoclastic bacterium isolated from an in-situ enriched hydrocarbon-degrading consortium in deep-sea sediment.</title>
        <authorList>
            <person name="Dong C."/>
            <person name="Ma T."/>
            <person name="Liu R."/>
            <person name="Shao Z."/>
        </authorList>
    </citation>
    <scope>NUCLEOTIDE SEQUENCE [LARGE SCALE GENOMIC DNA]</scope>
    <source>
        <strain evidence="2">soil36-7</strain>
    </source>
</reference>
<keyword evidence="2" id="KW-1185">Reference proteome</keyword>
<protein>
    <submittedName>
        <fullName evidence="1">CPXCG motif-containing cysteine-rich protein</fullName>
    </submittedName>
</protein>
<name>A0A4P7XKK3_9ALTE</name>
<dbReference type="AlphaFoldDB" id="A0A4P7XKK3"/>
<organism evidence="1 2">
    <name type="scientific">Hydrocarboniclastica marina</name>
    <dbReference type="NCBI Taxonomy" id="2259620"/>
    <lineage>
        <taxon>Bacteria</taxon>
        <taxon>Pseudomonadati</taxon>
        <taxon>Pseudomonadota</taxon>
        <taxon>Gammaproteobacteria</taxon>
        <taxon>Alteromonadales</taxon>
        <taxon>Alteromonadaceae</taxon>
        <taxon>Hydrocarboniclastica</taxon>
    </lineage>
</organism>
<sequence length="71" mass="7898">MQDLVVAGCPYCGERLELLIDPSGGSQEYTEDCQVCCQPMVVRVTYSQTETDTEVETETVSVELLQEDDAF</sequence>
<gene>
    <name evidence="1" type="ORF">soil367_01635</name>
</gene>
<proteinExistence type="predicted"/>
<dbReference type="InterPro" id="IPR025990">
    <property type="entry name" value="zinc_ribbon_bacterial"/>
</dbReference>
<accession>A0A4P7XKK3</accession>
<dbReference type="OrthoDB" id="9814566at2"/>
<evidence type="ECO:0000313" key="2">
    <source>
        <dbReference type="Proteomes" id="UP000298049"/>
    </source>
</evidence>
<evidence type="ECO:0000313" key="1">
    <source>
        <dbReference type="EMBL" id="QCF27759.1"/>
    </source>
</evidence>
<dbReference type="PIRSF" id="PIRSF037225">
    <property type="entry name" value="UCP037225"/>
    <property type="match status" value="1"/>
</dbReference>